<accession>A0ABV0AMS5</accession>
<proteinExistence type="predicted"/>
<sequence length="222" mass="22798">MTFPPDDEYGEVLRRALRAEADAVVPSPDGLEIIRRRIDQRGLRGLRNMLWWRVGAAAAGAVLVAGAVVAVVPGLRDQVAQSTGISNAGDEREDRTDTSSVTRPPNQAPSQPVVIVPVTPSPSRGRPSPSPTHKTGTTTRPSPSPSDPCVTPTTQAGVVEPDAALPASCSPAPVTQPPTVAPTVSARPSTAPPTTSAPSSSAPSPMPTETATLDSASESPTP</sequence>
<organism evidence="3 4">
    <name type="scientific">Microbispora maris</name>
    <dbReference type="NCBI Taxonomy" id="3144104"/>
    <lineage>
        <taxon>Bacteria</taxon>
        <taxon>Bacillati</taxon>
        <taxon>Actinomycetota</taxon>
        <taxon>Actinomycetes</taxon>
        <taxon>Streptosporangiales</taxon>
        <taxon>Streptosporangiaceae</taxon>
        <taxon>Microbispora</taxon>
    </lineage>
</organism>
<dbReference type="Proteomes" id="UP001447516">
    <property type="component" value="Unassembled WGS sequence"/>
</dbReference>
<evidence type="ECO:0000313" key="3">
    <source>
        <dbReference type="EMBL" id="MEN3536579.1"/>
    </source>
</evidence>
<feature type="compositionally biased region" description="Low complexity" evidence="1">
    <location>
        <begin position="109"/>
        <end position="127"/>
    </location>
</feature>
<keyword evidence="2" id="KW-1133">Transmembrane helix</keyword>
<reference evidence="3 4" key="1">
    <citation type="submission" date="2024-05" db="EMBL/GenBank/DDBJ databases">
        <title>Microbispora sp.ZYX-F-249.</title>
        <authorList>
            <person name="Xie H."/>
        </authorList>
    </citation>
    <scope>NUCLEOTIDE SEQUENCE [LARGE SCALE GENOMIC DNA]</scope>
    <source>
        <strain evidence="3 4">ZYX-F-249</strain>
    </source>
</reference>
<keyword evidence="2" id="KW-0812">Transmembrane</keyword>
<evidence type="ECO:0000313" key="4">
    <source>
        <dbReference type="Proteomes" id="UP001447516"/>
    </source>
</evidence>
<keyword evidence="4" id="KW-1185">Reference proteome</keyword>
<evidence type="ECO:0000256" key="2">
    <source>
        <dbReference type="SAM" id="Phobius"/>
    </source>
</evidence>
<dbReference type="PRINTS" id="PR01217">
    <property type="entry name" value="PRICHEXTENSN"/>
</dbReference>
<comment type="caution">
    <text evidence="3">The sequence shown here is derived from an EMBL/GenBank/DDBJ whole genome shotgun (WGS) entry which is preliminary data.</text>
</comment>
<feature type="transmembrane region" description="Helical" evidence="2">
    <location>
        <begin position="50"/>
        <end position="72"/>
    </location>
</feature>
<dbReference type="RefSeq" id="WP_346226564.1">
    <property type="nucleotide sequence ID" value="NZ_JBDJAW010000011.1"/>
</dbReference>
<protein>
    <submittedName>
        <fullName evidence="3">Uncharacterized protein</fullName>
    </submittedName>
</protein>
<feature type="compositionally biased region" description="Polar residues" evidence="1">
    <location>
        <begin position="213"/>
        <end position="222"/>
    </location>
</feature>
<name>A0ABV0AMS5_9ACTN</name>
<gene>
    <name evidence="3" type="ORF">AAH991_15800</name>
</gene>
<feature type="compositionally biased region" description="Low complexity" evidence="1">
    <location>
        <begin position="181"/>
        <end position="212"/>
    </location>
</feature>
<dbReference type="EMBL" id="JBDJAW010000011">
    <property type="protein sequence ID" value="MEN3536579.1"/>
    <property type="molecule type" value="Genomic_DNA"/>
</dbReference>
<keyword evidence="2" id="KW-0472">Membrane</keyword>
<evidence type="ECO:0000256" key="1">
    <source>
        <dbReference type="SAM" id="MobiDB-lite"/>
    </source>
</evidence>
<feature type="region of interest" description="Disordered" evidence="1">
    <location>
        <begin position="81"/>
        <end position="222"/>
    </location>
</feature>